<dbReference type="InterPro" id="IPR000943">
    <property type="entry name" value="RNA_pol_sigma70"/>
</dbReference>
<dbReference type="Pfam" id="PF04545">
    <property type="entry name" value="Sigma70_r4"/>
    <property type="match status" value="1"/>
</dbReference>
<organism evidence="3 4">
    <name type="scientific">Escherichia coli 3.4880</name>
    <dbReference type="NCBI Taxonomy" id="1051347"/>
    <lineage>
        <taxon>Bacteria</taxon>
        <taxon>Pseudomonadati</taxon>
        <taxon>Pseudomonadota</taxon>
        <taxon>Gammaproteobacteria</taxon>
        <taxon>Enterobacterales</taxon>
        <taxon>Enterobacteriaceae</taxon>
        <taxon>Escherichia</taxon>
    </lineage>
</organism>
<dbReference type="PANTHER" id="PTHR30376">
    <property type="entry name" value="SIGMA FACTOR RPOH HEAT SHOCK RELATED"/>
    <property type="match status" value="1"/>
</dbReference>
<dbReference type="InterPro" id="IPR050813">
    <property type="entry name" value="Sigma-70_Factor"/>
</dbReference>
<comment type="caution">
    <text evidence="3">The sequence shown here is derived from an EMBL/GenBank/DDBJ whole genome shotgun (WGS) entry which is preliminary data.</text>
</comment>
<evidence type="ECO:0000256" key="1">
    <source>
        <dbReference type="ARBA" id="ARBA00007788"/>
    </source>
</evidence>
<sequence length="74" mass="8535">MIEEDNWDAQATDHLVAAMETLDPRSQDIIRARWLDDDNKATLHELAERYGISAERVRQLENNAMKKLRSAIAL</sequence>
<dbReference type="PRINTS" id="PR00046">
    <property type="entry name" value="SIGMA70FCT"/>
</dbReference>
<feature type="domain" description="RNA polymerase sigma-70" evidence="2">
    <location>
        <begin position="42"/>
        <end position="68"/>
    </location>
</feature>
<accession>A0AAV3I8P1</accession>
<dbReference type="InterPro" id="IPR014284">
    <property type="entry name" value="RNA_pol_sigma-70_dom"/>
</dbReference>
<dbReference type="FunFam" id="1.10.10.10:FF:000285">
    <property type="entry name" value="RNA polymerase sigma factor RpoH"/>
    <property type="match status" value="1"/>
</dbReference>
<reference evidence="3 4" key="1">
    <citation type="submission" date="2012-11" db="EMBL/GenBank/DDBJ databases">
        <title>Genomic anatomy of Escherichia coli O157:H7 outbreaks.</title>
        <authorList>
            <person name="Tracy H.T."/>
            <person name="Eppinger M."/>
            <person name="Daugherty S."/>
            <person name="Agrawal S."/>
            <person name="Galens K."/>
            <person name="Tallon L."/>
            <person name="Shefchek K."/>
            <person name="Parankush S."/>
            <person name="Cebula T.A."/>
            <person name="Feng P."/>
            <person name="Soderlund R."/>
            <person name="Mammel M.K."/>
            <person name="DebRoy C."/>
            <person name="Dudley E.G."/>
            <person name="Tarr P.I."/>
            <person name="Fraser-Liggett C."/>
            <person name="Ravel J."/>
        </authorList>
    </citation>
    <scope>NUCLEOTIDE SEQUENCE [LARGE SCALE GENOMIC DNA]</scope>
    <source>
        <strain evidence="3 4">3.4880</strain>
    </source>
</reference>
<dbReference type="AlphaFoldDB" id="A0AAV3I8P1"/>
<evidence type="ECO:0000313" key="3">
    <source>
        <dbReference type="EMBL" id="ELW36072.1"/>
    </source>
</evidence>
<evidence type="ECO:0000313" key="4">
    <source>
        <dbReference type="Proteomes" id="UP000011584"/>
    </source>
</evidence>
<comment type="similarity">
    <text evidence="1">Belongs to the sigma-70 factor family.</text>
</comment>
<protein>
    <submittedName>
        <fullName evidence="3">RNA polymerase sigma factor, sigma-70 family protein</fullName>
    </submittedName>
</protein>
<dbReference type="GO" id="GO:0006352">
    <property type="term" value="P:DNA-templated transcription initiation"/>
    <property type="evidence" value="ECO:0007669"/>
    <property type="project" value="InterPro"/>
</dbReference>
<dbReference type="CDD" id="cd06171">
    <property type="entry name" value="Sigma70_r4"/>
    <property type="match status" value="1"/>
</dbReference>
<gene>
    <name evidence="3" type="ORF">EC34880_1687</name>
</gene>
<dbReference type="EMBL" id="AOET01000051">
    <property type="protein sequence ID" value="ELW36072.1"/>
    <property type="molecule type" value="Genomic_DNA"/>
</dbReference>
<dbReference type="PANTHER" id="PTHR30376:SF3">
    <property type="entry name" value="RNA POLYMERASE SIGMA FACTOR RPOH"/>
    <property type="match status" value="1"/>
</dbReference>
<proteinExistence type="inferred from homology"/>
<name>A0AAV3I8P1_ECOLX</name>
<dbReference type="NCBIfam" id="TIGR02937">
    <property type="entry name" value="sigma70-ECF"/>
    <property type="match status" value="1"/>
</dbReference>
<dbReference type="Gene3D" id="1.10.10.10">
    <property type="entry name" value="Winged helix-like DNA-binding domain superfamily/Winged helix DNA-binding domain"/>
    <property type="match status" value="1"/>
</dbReference>
<dbReference type="GO" id="GO:0003700">
    <property type="term" value="F:DNA-binding transcription factor activity"/>
    <property type="evidence" value="ECO:0007669"/>
    <property type="project" value="InterPro"/>
</dbReference>
<dbReference type="InterPro" id="IPR036388">
    <property type="entry name" value="WH-like_DNA-bd_sf"/>
</dbReference>
<dbReference type="Proteomes" id="UP000011584">
    <property type="component" value="Unassembled WGS sequence"/>
</dbReference>
<dbReference type="SUPFAM" id="SSF88659">
    <property type="entry name" value="Sigma3 and sigma4 domains of RNA polymerase sigma factors"/>
    <property type="match status" value="1"/>
</dbReference>
<dbReference type="InterPro" id="IPR007630">
    <property type="entry name" value="RNA_pol_sigma70_r4"/>
</dbReference>
<dbReference type="InterPro" id="IPR013324">
    <property type="entry name" value="RNA_pol_sigma_r3/r4-like"/>
</dbReference>
<evidence type="ECO:0000259" key="2">
    <source>
        <dbReference type="PROSITE" id="PS00716"/>
    </source>
</evidence>
<dbReference type="PROSITE" id="PS00716">
    <property type="entry name" value="SIGMA70_2"/>
    <property type="match status" value="1"/>
</dbReference>